<reference evidence="1 2" key="1">
    <citation type="journal article" date="2016" name="Int. J. Syst. Evol. Microbiol.">
        <title>Ensifer glycinis sp. nov., an novel rhizobial species associated with Glycine spp.</title>
        <authorList>
            <person name="Yan H."/>
            <person name="Yan J."/>
            <person name="Sui X.H."/>
            <person name="Wang E.T."/>
            <person name="Chen W.X."/>
            <person name="Zhang X.X."/>
            <person name="Chen W.F."/>
        </authorList>
    </citation>
    <scope>NUCLEOTIDE SEQUENCE [LARGE SCALE GENOMIC DNA]</scope>
    <source>
        <strain evidence="1 2">CCBAU 23380</strain>
    </source>
</reference>
<gene>
    <name evidence="1" type="ORF">AU381_18105</name>
</gene>
<dbReference type="RefSeq" id="WP_064243652.1">
    <property type="nucleotide sequence ID" value="NZ_LPUX01000064.1"/>
</dbReference>
<dbReference type="EMBL" id="LPUX01000064">
    <property type="protein sequence ID" value="OAP36426.1"/>
    <property type="molecule type" value="Genomic_DNA"/>
</dbReference>
<comment type="caution">
    <text evidence="1">The sequence shown here is derived from an EMBL/GenBank/DDBJ whole genome shotgun (WGS) entry which is preliminary data.</text>
</comment>
<name>A0A178XMI2_9HYPH</name>
<dbReference type="Proteomes" id="UP000094025">
    <property type="component" value="Unassembled WGS sequence"/>
</dbReference>
<evidence type="ECO:0000313" key="1">
    <source>
        <dbReference type="EMBL" id="OAP36426.1"/>
    </source>
</evidence>
<dbReference type="Gene3D" id="6.10.250.730">
    <property type="match status" value="1"/>
</dbReference>
<dbReference type="AlphaFoldDB" id="A0A178XMI2"/>
<evidence type="ECO:0000313" key="2">
    <source>
        <dbReference type="Proteomes" id="UP000094025"/>
    </source>
</evidence>
<sequence length="81" mass="8974">MFKTWDECVIVNLPDLDGVQIVWTPAEAARLLSEHWPIDHGSAYNAAINSCTDAMLGTAPFDRARQAFVAAVEEAKVKIMR</sequence>
<keyword evidence="2" id="KW-1185">Reference proteome</keyword>
<organism evidence="1 2">
    <name type="scientific">Sinorhizobium glycinis</name>
    <dbReference type="NCBI Taxonomy" id="1472378"/>
    <lineage>
        <taxon>Bacteria</taxon>
        <taxon>Pseudomonadati</taxon>
        <taxon>Pseudomonadota</taxon>
        <taxon>Alphaproteobacteria</taxon>
        <taxon>Hyphomicrobiales</taxon>
        <taxon>Rhizobiaceae</taxon>
        <taxon>Sinorhizobium/Ensifer group</taxon>
        <taxon>Sinorhizobium</taxon>
    </lineage>
</organism>
<protein>
    <recommendedName>
        <fullName evidence="3">DUF982 domain-containing protein</fullName>
    </recommendedName>
</protein>
<proteinExistence type="predicted"/>
<evidence type="ECO:0008006" key="3">
    <source>
        <dbReference type="Google" id="ProtNLM"/>
    </source>
</evidence>
<dbReference type="InterPro" id="IPR010385">
    <property type="entry name" value="DUF982"/>
</dbReference>
<accession>A0A178XMI2</accession>
<dbReference type="Pfam" id="PF06169">
    <property type="entry name" value="DUF982"/>
    <property type="match status" value="1"/>
</dbReference>
<dbReference type="OrthoDB" id="8455244at2"/>